<dbReference type="GO" id="GO:0008233">
    <property type="term" value="F:peptidase activity"/>
    <property type="evidence" value="ECO:0007669"/>
    <property type="project" value="UniProtKB-KW"/>
</dbReference>
<keyword evidence="2" id="KW-0378">Hydrolase</keyword>
<gene>
    <name evidence="2" type="ORF">Ga0061069_108137</name>
</gene>
<dbReference type="RefSeq" id="WP_055451218.1">
    <property type="nucleotide sequence ID" value="NZ_CYHF01000008.1"/>
</dbReference>
<dbReference type="Proteomes" id="UP000183649">
    <property type="component" value="Unassembled WGS sequence"/>
</dbReference>
<evidence type="ECO:0000313" key="2">
    <source>
        <dbReference type="EMBL" id="CUA99021.1"/>
    </source>
</evidence>
<feature type="transmembrane region" description="Helical" evidence="1">
    <location>
        <begin position="7"/>
        <end position="35"/>
    </location>
</feature>
<keyword evidence="2" id="KW-0645">Protease</keyword>
<accession>A0A0K6I7F0</accession>
<protein>
    <submittedName>
        <fullName evidence="2">Membrane protein implicated in regulation of membrane protease activity</fullName>
    </submittedName>
</protein>
<evidence type="ECO:0000313" key="3">
    <source>
        <dbReference type="Proteomes" id="UP000183649"/>
    </source>
</evidence>
<sequence length="161" mass="16995">MDNPTAWWILAGFFVAMELLSGTFYLLMLAIGAVAGALAAHAGLDPQWHWVAFTVVGGGAVVALYLSRRTFGKRTSIEARHDNLDLGATVDVTGWSADGAARVHYRGSDWSARLARRGPLCTGPHRIAGQDGNVLLIEPLPAASAPPEPAAGGLHVPHNSH</sequence>
<dbReference type="EMBL" id="CYHF01000008">
    <property type="protein sequence ID" value="CUA99021.1"/>
    <property type="molecule type" value="Genomic_DNA"/>
</dbReference>
<keyword evidence="1" id="KW-1133">Transmembrane helix</keyword>
<reference evidence="3" key="1">
    <citation type="submission" date="2015-08" db="EMBL/GenBank/DDBJ databases">
        <authorList>
            <person name="Varghese N."/>
        </authorList>
    </citation>
    <scope>NUCLEOTIDE SEQUENCE [LARGE SCALE GENOMIC DNA]</scope>
    <source>
        <strain evidence="3">DSM 18181</strain>
    </source>
</reference>
<feature type="transmembrane region" description="Helical" evidence="1">
    <location>
        <begin position="47"/>
        <end position="66"/>
    </location>
</feature>
<name>A0A0K6I7F0_9BURK</name>
<keyword evidence="1" id="KW-0812">Transmembrane</keyword>
<dbReference type="OrthoDB" id="5654021at2"/>
<keyword evidence="3" id="KW-1185">Reference proteome</keyword>
<evidence type="ECO:0000256" key="1">
    <source>
        <dbReference type="SAM" id="Phobius"/>
    </source>
</evidence>
<dbReference type="AlphaFoldDB" id="A0A0K6I7F0"/>
<dbReference type="STRING" id="339866.GCA_001418255_02365"/>
<dbReference type="GO" id="GO:0006508">
    <property type="term" value="P:proteolysis"/>
    <property type="evidence" value="ECO:0007669"/>
    <property type="project" value="UniProtKB-KW"/>
</dbReference>
<organism evidence="2 3">
    <name type="scientific">Thiomonas bhubaneswarensis</name>
    <dbReference type="NCBI Taxonomy" id="339866"/>
    <lineage>
        <taxon>Bacteria</taxon>
        <taxon>Pseudomonadati</taxon>
        <taxon>Pseudomonadota</taxon>
        <taxon>Betaproteobacteria</taxon>
        <taxon>Burkholderiales</taxon>
        <taxon>Thiomonas</taxon>
    </lineage>
</organism>
<keyword evidence="1" id="KW-0472">Membrane</keyword>
<proteinExistence type="predicted"/>